<sequence>MQTMPSASSSCPYRAARLDASPIARLRRPTRPHQAHMLCLRSTCRFDRNLTTCTARSSSSRRPYVPAAGNLTARIRRGSRRRQPKLPAPCIYVGFVSPLYRCHLRARHLVIPHAHAHAQHSDSRSIRRPTRAHDPRPRRFHVLAVHLLMHPPSRVGVAARQWCHLLQEVSFGNRRPGCPSSLDVSCHHLEAAGAHLRAEW</sequence>
<dbReference type="Proteomes" id="UP000814033">
    <property type="component" value="Unassembled WGS sequence"/>
</dbReference>
<name>A0ACB8RST2_9AGAM</name>
<keyword evidence="2" id="KW-1185">Reference proteome</keyword>
<protein>
    <submittedName>
        <fullName evidence="1">Uncharacterized protein</fullName>
    </submittedName>
</protein>
<accession>A0ACB8RST2</accession>
<reference evidence="1" key="1">
    <citation type="submission" date="2021-02" db="EMBL/GenBank/DDBJ databases">
        <authorList>
            <consortium name="DOE Joint Genome Institute"/>
            <person name="Ahrendt S."/>
            <person name="Looney B.P."/>
            <person name="Miyauchi S."/>
            <person name="Morin E."/>
            <person name="Drula E."/>
            <person name="Courty P.E."/>
            <person name="Chicoki N."/>
            <person name="Fauchery L."/>
            <person name="Kohler A."/>
            <person name="Kuo A."/>
            <person name="Labutti K."/>
            <person name="Pangilinan J."/>
            <person name="Lipzen A."/>
            <person name="Riley R."/>
            <person name="Andreopoulos W."/>
            <person name="He G."/>
            <person name="Johnson J."/>
            <person name="Barry K.W."/>
            <person name="Grigoriev I.V."/>
            <person name="Nagy L."/>
            <person name="Hibbett D."/>
            <person name="Henrissat B."/>
            <person name="Matheny P.B."/>
            <person name="Labbe J."/>
            <person name="Martin F."/>
        </authorList>
    </citation>
    <scope>NUCLEOTIDE SEQUENCE</scope>
    <source>
        <strain evidence="1">FP105234-sp</strain>
    </source>
</reference>
<organism evidence="1 2">
    <name type="scientific">Auriscalpium vulgare</name>
    <dbReference type="NCBI Taxonomy" id="40419"/>
    <lineage>
        <taxon>Eukaryota</taxon>
        <taxon>Fungi</taxon>
        <taxon>Dikarya</taxon>
        <taxon>Basidiomycota</taxon>
        <taxon>Agaricomycotina</taxon>
        <taxon>Agaricomycetes</taxon>
        <taxon>Russulales</taxon>
        <taxon>Auriscalpiaceae</taxon>
        <taxon>Auriscalpium</taxon>
    </lineage>
</organism>
<gene>
    <name evidence="1" type="ORF">FA95DRAFT_1303624</name>
</gene>
<comment type="caution">
    <text evidence="1">The sequence shown here is derived from an EMBL/GenBank/DDBJ whole genome shotgun (WGS) entry which is preliminary data.</text>
</comment>
<evidence type="ECO:0000313" key="1">
    <source>
        <dbReference type="EMBL" id="KAI0046952.1"/>
    </source>
</evidence>
<dbReference type="EMBL" id="MU275914">
    <property type="protein sequence ID" value="KAI0046952.1"/>
    <property type="molecule type" value="Genomic_DNA"/>
</dbReference>
<evidence type="ECO:0000313" key="2">
    <source>
        <dbReference type="Proteomes" id="UP000814033"/>
    </source>
</evidence>
<reference evidence="1" key="2">
    <citation type="journal article" date="2022" name="New Phytol.">
        <title>Evolutionary transition to the ectomycorrhizal habit in the genomes of a hyperdiverse lineage of mushroom-forming fungi.</title>
        <authorList>
            <person name="Looney B."/>
            <person name="Miyauchi S."/>
            <person name="Morin E."/>
            <person name="Drula E."/>
            <person name="Courty P.E."/>
            <person name="Kohler A."/>
            <person name="Kuo A."/>
            <person name="LaButti K."/>
            <person name="Pangilinan J."/>
            <person name="Lipzen A."/>
            <person name="Riley R."/>
            <person name="Andreopoulos W."/>
            <person name="He G."/>
            <person name="Johnson J."/>
            <person name="Nolan M."/>
            <person name="Tritt A."/>
            <person name="Barry K.W."/>
            <person name="Grigoriev I.V."/>
            <person name="Nagy L.G."/>
            <person name="Hibbett D."/>
            <person name="Henrissat B."/>
            <person name="Matheny P.B."/>
            <person name="Labbe J."/>
            <person name="Martin F.M."/>
        </authorList>
    </citation>
    <scope>NUCLEOTIDE SEQUENCE</scope>
    <source>
        <strain evidence="1">FP105234-sp</strain>
    </source>
</reference>
<proteinExistence type="predicted"/>